<proteinExistence type="predicted"/>
<dbReference type="SUPFAM" id="SSF48498">
    <property type="entry name" value="Tetracyclin repressor-like, C-terminal domain"/>
    <property type="match status" value="1"/>
</dbReference>
<evidence type="ECO:0000313" key="7">
    <source>
        <dbReference type="Proteomes" id="UP000500938"/>
    </source>
</evidence>
<gene>
    <name evidence="6" type="ORF">HKW67_09535</name>
</gene>
<dbReference type="RefSeq" id="WP_171225166.1">
    <property type="nucleotide sequence ID" value="NZ_CP053085.1"/>
</dbReference>
<dbReference type="InterPro" id="IPR001647">
    <property type="entry name" value="HTH_TetR"/>
</dbReference>
<reference evidence="6 7" key="1">
    <citation type="submission" date="2020-05" db="EMBL/GenBank/DDBJ databases">
        <title>Complete genome sequence of Gemmatimonas greenlandica TET16.</title>
        <authorList>
            <person name="Zeng Y."/>
        </authorList>
    </citation>
    <scope>NUCLEOTIDE SEQUENCE [LARGE SCALE GENOMIC DNA]</scope>
    <source>
        <strain evidence="6 7">TET16</strain>
    </source>
</reference>
<protein>
    <submittedName>
        <fullName evidence="6">TetR family transcriptional regulator</fullName>
    </submittedName>
</protein>
<accession>A0A6M4INY2</accession>
<dbReference type="EMBL" id="CP053085">
    <property type="protein sequence ID" value="QJR35735.1"/>
    <property type="molecule type" value="Genomic_DNA"/>
</dbReference>
<evidence type="ECO:0000256" key="3">
    <source>
        <dbReference type="ARBA" id="ARBA00023163"/>
    </source>
</evidence>
<organism evidence="6 7">
    <name type="scientific">Gemmatimonas groenlandica</name>
    <dbReference type="NCBI Taxonomy" id="2732249"/>
    <lineage>
        <taxon>Bacteria</taxon>
        <taxon>Pseudomonadati</taxon>
        <taxon>Gemmatimonadota</taxon>
        <taxon>Gemmatimonadia</taxon>
        <taxon>Gemmatimonadales</taxon>
        <taxon>Gemmatimonadaceae</taxon>
        <taxon>Gemmatimonas</taxon>
    </lineage>
</organism>
<dbReference type="PROSITE" id="PS50977">
    <property type="entry name" value="HTH_TETR_2"/>
    <property type="match status" value="1"/>
</dbReference>
<dbReference type="Pfam" id="PF13305">
    <property type="entry name" value="TetR_C_33"/>
    <property type="match status" value="1"/>
</dbReference>
<sequence>MVYPSKLSRERVVGAALSLIQEQGADSLGMRAVALRLSVRPASLYKHVIDLAGLQALLAEHAAGQLLAAIDVAIARAPRAAGLESQKMPMLFMANEYLRFAREQPALYAMLTTPGGLLTSGPSPSEATAAVPQATAPAIPQTARDALSKRLMQVVGELTGPADDAEAAVALWAFLHGFITLERAGMFGPNSPKGGFTRGVRAMAAGLRRPASGGHPAIVEPVP</sequence>
<evidence type="ECO:0000313" key="6">
    <source>
        <dbReference type="EMBL" id="QJR35735.1"/>
    </source>
</evidence>
<dbReference type="GO" id="GO:0003677">
    <property type="term" value="F:DNA binding"/>
    <property type="evidence" value="ECO:0007669"/>
    <property type="project" value="UniProtKB-UniRule"/>
</dbReference>
<keyword evidence="2 4" id="KW-0238">DNA-binding</keyword>
<dbReference type="InterPro" id="IPR009057">
    <property type="entry name" value="Homeodomain-like_sf"/>
</dbReference>
<dbReference type="KEGG" id="ggr:HKW67_09535"/>
<name>A0A6M4INY2_9BACT</name>
<dbReference type="Pfam" id="PF00440">
    <property type="entry name" value="TetR_N"/>
    <property type="match status" value="1"/>
</dbReference>
<feature type="domain" description="HTH tetR-type" evidence="5">
    <location>
        <begin position="6"/>
        <end position="66"/>
    </location>
</feature>
<dbReference type="SUPFAM" id="SSF46689">
    <property type="entry name" value="Homeodomain-like"/>
    <property type="match status" value="1"/>
</dbReference>
<evidence type="ECO:0000256" key="2">
    <source>
        <dbReference type="ARBA" id="ARBA00023125"/>
    </source>
</evidence>
<keyword evidence="3" id="KW-0804">Transcription</keyword>
<dbReference type="InterPro" id="IPR036271">
    <property type="entry name" value="Tet_transcr_reg_TetR-rel_C_sf"/>
</dbReference>
<evidence type="ECO:0000259" key="5">
    <source>
        <dbReference type="PROSITE" id="PS50977"/>
    </source>
</evidence>
<dbReference type="Gene3D" id="1.10.10.60">
    <property type="entry name" value="Homeodomain-like"/>
    <property type="match status" value="1"/>
</dbReference>
<evidence type="ECO:0000256" key="4">
    <source>
        <dbReference type="PROSITE-ProRule" id="PRU00335"/>
    </source>
</evidence>
<keyword evidence="1" id="KW-0805">Transcription regulation</keyword>
<dbReference type="InterPro" id="IPR025996">
    <property type="entry name" value="MT1864/Rv1816-like_C"/>
</dbReference>
<keyword evidence="7" id="KW-1185">Reference proteome</keyword>
<feature type="DNA-binding region" description="H-T-H motif" evidence="4">
    <location>
        <begin position="29"/>
        <end position="48"/>
    </location>
</feature>
<dbReference type="AlphaFoldDB" id="A0A6M4INY2"/>
<dbReference type="Proteomes" id="UP000500938">
    <property type="component" value="Chromosome"/>
</dbReference>
<evidence type="ECO:0000256" key="1">
    <source>
        <dbReference type="ARBA" id="ARBA00023015"/>
    </source>
</evidence>
<dbReference type="Gene3D" id="1.10.357.10">
    <property type="entry name" value="Tetracycline Repressor, domain 2"/>
    <property type="match status" value="1"/>
</dbReference>